<organism evidence="1 2">
    <name type="scientific">Nonomuraea purpurea</name>
    <dbReference type="NCBI Taxonomy" id="1849276"/>
    <lineage>
        <taxon>Bacteria</taxon>
        <taxon>Bacillati</taxon>
        <taxon>Actinomycetota</taxon>
        <taxon>Actinomycetes</taxon>
        <taxon>Streptosporangiales</taxon>
        <taxon>Streptosporangiaceae</taxon>
        <taxon>Nonomuraea</taxon>
    </lineage>
</organism>
<comment type="caution">
    <text evidence="1">The sequence shown here is derived from an EMBL/GenBank/DDBJ whole genome shotgun (WGS) entry which is preliminary data.</text>
</comment>
<reference evidence="2" key="1">
    <citation type="journal article" date="2019" name="Int. J. Syst. Evol. Microbiol.">
        <title>The Global Catalogue of Microorganisms (GCM) 10K type strain sequencing project: providing services to taxonomists for standard genome sequencing and annotation.</title>
        <authorList>
            <consortium name="The Broad Institute Genomics Platform"/>
            <consortium name="The Broad Institute Genome Sequencing Center for Infectious Disease"/>
            <person name="Wu L."/>
            <person name="Ma J."/>
        </authorList>
    </citation>
    <scope>NUCLEOTIDE SEQUENCE [LARGE SCALE GENOMIC DNA]</scope>
    <source>
        <strain evidence="2">TBRC 1276</strain>
    </source>
</reference>
<gene>
    <name evidence="1" type="ORF">ACFOY2_11670</name>
</gene>
<keyword evidence="2" id="KW-1185">Reference proteome</keyword>
<dbReference type="RefSeq" id="WP_379527986.1">
    <property type="nucleotide sequence ID" value="NZ_JBHSBI010000005.1"/>
</dbReference>
<evidence type="ECO:0000313" key="2">
    <source>
        <dbReference type="Proteomes" id="UP001595851"/>
    </source>
</evidence>
<dbReference type="Proteomes" id="UP001595851">
    <property type="component" value="Unassembled WGS sequence"/>
</dbReference>
<protein>
    <submittedName>
        <fullName evidence="1">Uncharacterized protein</fullName>
    </submittedName>
</protein>
<sequence length="113" mass="13107">MFRLSSRNRQEFYYRPDRRRWWWQGRGDDDDFPMENLASVDEGRQVWRIAWWGDGWGVWAGRYPDLSTPPAYSTVNIPHHMHEAAGNWALGVVPPHPNKGITCSHGGDPDAVM</sequence>
<evidence type="ECO:0000313" key="1">
    <source>
        <dbReference type="EMBL" id="MFC4007886.1"/>
    </source>
</evidence>
<proteinExistence type="predicted"/>
<accession>A0ABV8G5L9</accession>
<dbReference type="EMBL" id="JBHSBI010000005">
    <property type="protein sequence ID" value="MFC4007886.1"/>
    <property type="molecule type" value="Genomic_DNA"/>
</dbReference>
<name>A0ABV8G5L9_9ACTN</name>